<dbReference type="AlphaFoldDB" id="A0A135L4A9"/>
<dbReference type="Gene3D" id="1.10.10.10">
    <property type="entry name" value="Winged helix-like DNA-binding domain superfamily/Winged helix DNA-binding domain"/>
    <property type="match status" value="1"/>
</dbReference>
<dbReference type="InterPro" id="IPR014284">
    <property type="entry name" value="RNA_pol_sigma-70_dom"/>
</dbReference>
<accession>A0A135L4A9</accession>
<dbReference type="InterPro" id="IPR013249">
    <property type="entry name" value="RNA_pol_sigma70_r4_t2"/>
</dbReference>
<keyword evidence="3" id="KW-0238">DNA-binding</keyword>
<protein>
    <recommendedName>
        <fullName evidence="5">RNA polymerase sigma factor 70 region 4 type 2 domain-containing protein</fullName>
    </recommendedName>
</protein>
<keyword evidence="1" id="KW-0805">Transcription regulation</keyword>
<dbReference type="RefSeq" id="WP_082732407.1">
    <property type="nucleotide sequence ID" value="NZ_LSKU01000001.1"/>
</dbReference>
<dbReference type="EMBL" id="LSKU01000001">
    <property type="protein sequence ID" value="KXG43749.1"/>
    <property type="molecule type" value="Genomic_DNA"/>
</dbReference>
<dbReference type="InterPro" id="IPR036388">
    <property type="entry name" value="WH-like_DNA-bd_sf"/>
</dbReference>
<feature type="domain" description="RNA polymerase sigma factor 70 region 4 type 2" evidence="5">
    <location>
        <begin position="26"/>
        <end position="77"/>
    </location>
</feature>
<dbReference type="Proteomes" id="UP000070352">
    <property type="component" value="Unassembled WGS sequence"/>
</dbReference>
<evidence type="ECO:0000259" key="5">
    <source>
        <dbReference type="Pfam" id="PF08281"/>
    </source>
</evidence>
<dbReference type="OrthoDB" id="188761at2"/>
<evidence type="ECO:0000256" key="1">
    <source>
        <dbReference type="ARBA" id="ARBA00023015"/>
    </source>
</evidence>
<name>A0A135L4A9_9BACI</name>
<keyword evidence="7" id="KW-1185">Reference proteome</keyword>
<proteinExistence type="predicted"/>
<sequence>MIDETINHAKESSVEQVIEEQFLKNLIQQNIAGLKAEYKQVIVLKYEYDLHDKEIAQVLEISVSAVKSRLHRARLTLKKLLENNPDVRDVVNHEKIN</sequence>
<dbReference type="GO" id="GO:0006352">
    <property type="term" value="P:DNA-templated transcription initiation"/>
    <property type="evidence" value="ECO:0007669"/>
    <property type="project" value="InterPro"/>
</dbReference>
<dbReference type="NCBIfam" id="TIGR02937">
    <property type="entry name" value="sigma70-ECF"/>
    <property type="match status" value="1"/>
</dbReference>
<dbReference type="STRING" id="1413211.U473_06780"/>
<dbReference type="Pfam" id="PF08281">
    <property type="entry name" value="Sigma70_r4_2"/>
    <property type="match status" value="1"/>
</dbReference>
<gene>
    <name evidence="6" type="ORF">U473_06780</name>
</gene>
<dbReference type="GO" id="GO:0016987">
    <property type="term" value="F:sigma factor activity"/>
    <property type="evidence" value="ECO:0007669"/>
    <property type="project" value="UniProtKB-KW"/>
</dbReference>
<dbReference type="PANTHER" id="PTHR43133:SF8">
    <property type="entry name" value="RNA POLYMERASE SIGMA FACTOR HI_1459-RELATED"/>
    <property type="match status" value="1"/>
</dbReference>
<keyword evidence="4" id="KW-0804">Transcription</keyword>
<evidence type="ECO:0000313" key="7">
    <source>
        <dbReference type="Proteomes" id="UP000070352"/>
    </source>
</evidence>
<dbReference type="CDD" id="cd06171">
    <property type="entry name" value="Sigma70_r4"/>
    <property type="match status" value="1"/>
</dbReference>
<evidence type="ECO:0000256" key="3">
    <source>
        <dbReference type="ARBA" id="ARBA00023125"/>
    </source>
</evidence>
<dbReference type="SUPFAM" id="SSF88659">
    <property type="entry name" value="Sigma3 and sigma4 domains of RNA polymerase sigma factors"/>
    <property type="match status" value="1"/>
</dbReference>
<dbReference type="GO" id="GO:0003677">
    <property type="term" value="F:DNA binding"/>
    <property type="evidence" value="ECO:0007669"/>
    <property type="project" value="UniProtKB-KW"/>
</dbReference>
<evidence type="ECO:0000313" key="6">
    <source>
        <dbReference type="EMBL" id="KXG43749.1"/>
    </source>
</evidence>
<dbReference type="InterPro" id="IPR039425">
    <property type="entry name" value="RNA_pol_sigma-70-like"/>
</dbReference>
<evidence type="ECO:0000256" key="2">
    <source>
        <dbReference type="ARBA" id="ARBA00023082"/>
    </source>
</evidence>
<evidence type="ECO:0000256" key="4">
    <source>
        <dbReference type="ARBA" id="ARBA00023163"/>
    </source>
</evidence>
<dbReference type="InterPro" id="IPR013324">
    <property type="entry name" value="RNA_pol_sigma_r3/r4-like"/>
</dbReference>
<dbReference type="PANTHER" id="PTHR43133">
    <property type="entry name" value="RNA POLYMERASE ECF-TYPE SIGMA FACTO"/>
    <property type="match status" value="1"/>
</dbReference>
<reference evidence="6 7" key="1">
    <citation type="submission" date="2016-02" db="EMBL/GenBank/DDBJ databases">
        <title>Draft Genome for Tepidibacillus decaturensis nov. sp. Strain Z9, an Anaerobic, Moderately Thermophilic and Heterotrophic Bacterium from Deep Subsurface of the Illinois Basin, USA.</title>
        <authorList>
            <person name="Dong Y."/>
            <person name="Chang J.Y."/>
            <person name="Sanford R."/>
            <person name="Fouke B.W."/>
        </authorList>
    </citation>
    <scope>NUCLEOTIDE SEQUENCE [LARGE SCALE GENOMIC DNA]</scope>
    <source>
        <strain evidence="6 7">Z9</strain>
    </source>
</reference>
<comment type="caution">
    <text evidence="6">The sequence shown here is derived from an EMBL/GenBank/DDBJ whole genome shotgun (WGS) entry which is preliminary data.</text>
</comment>
<organism evidence="6 7">
    <name type="scientific">Tepidibacillus decaturensis</name>
    <dbReference type="NCBI Taxonomy" id="1413211"/>
    <lineage>
        <taxon>Bacteria</taxon>
        <taxon>Bacillati</taxon>
        <taxon>Bacillota</taxon>
        <taxon>Bacilli</taxon>
        <taxon>Bacillales</taxon>
        <taxon>Bacillaceae</taxon>
        <taxon>Tepidibacillus</taxon>
    </lineage>
</organism>
<keyword evidence="2" id="KW-0731">Sigma factor</keyword>